<keyword evidence="1 4" id="KW-0808">Transferase</keyword>
<accession>A0A328UI76</accession>
<dbReference type="PANTHER" id="PTHR43072:SF23">
    <property type="entry name" value="UPF0039 PROTEIN C11D3.02C"/>
    <property type="match status" value="1"/>
</dbReference>
<evidence type="ECO:0000313" key="4">
    <source>
        <dbReference type="EMBL" id="RAQ29153.1"/>
    </source>
</evidence>
<evidence type="ECO:0000256" key="1">
    <source>
        <dbReference type="ARBA" id="ARBA00022679"/>
    </source>
</evidence>
<keyword evidence="2" id="KW-0012">Acyltransferase</keyword>
<dbReference type="RefSeq" id="WP_112332384.1">
    <property type="nucleotide sequence ID" value="NZ_JADPHD010000003.1"/>
</dbReference>
<reference evidence="4 5" key="1">
    <citation type="submission" date="2018-06" db="EMBL/GenBank/DDBJ databases">
        <title>Noncontiguous genome sequence of Ruminococcaceae bacterium ASD2818.</title>
        <authorList>
            <person name="Chaplin A.V."/>
            <person name="Sokolova S.R."/>
            <person name="Kochetkova T.O."/>
            <person name="Goltsov A.Y."/>
            <person name="Trofimov D.Y."/>
            <person name="Efimov B.A."/>
        </authorList>
    </citation>
    <scope>NUCLEOTIDE SEQUENCE [LARGE SCALE GENOMIC DNA]</scope>
    <source>
        <strain evidence="4 5">ASD2818</strain>
    </source>
</reference>
<dbReference type="AlphaFoldDB" id="A0A328UI76"/>
<dbReference type="Proteomes" id="UP000249377">
    <property type="component" value="Unassembled WGS sequence"/>
</dbReference>
<dbReference type="PROSITE" id="PS51186">
    <property type="entry name" value="GNAT"/>
    <property type="match status" value="1"/>
</dbReference>
<organism evidence="4 5">
    <name type="scientific">Hydrogeniiclostridium mannosilyticum</name>
    <dbReference type="NCBI Taxonomy" id="2764322"/>
    <lineage>
        <taxon>Bacteria</taxon>
        <taxon>Bacillati</taxon>
        <taxon>Bacillota</taxon>
        <taxon>Clostridia</taxon>
        <taxon>Eubacteriales</taxon>
        <taxon>Acutalibacteraceae</taxon>
        <taxon>Hydrogeniiclostridium</taxon>
    </lineage>
</organism>
<gene>
    <name evidence="4" type="ORF">DPQ25_06590</name>
</gene>
<evidence type="ECO:0000259" key="3">
    <source>
        <dbReference type="PROSITE" id="PS51186"/>
    </source>
</evidence>
<dbReference type="InterPro" id="IPR016181">
    <property type="entry name" value="Acyl_CoA_acyltransferase"/>
</dbReference>
<dbReference type="SUPFAM" id="SSF55729">
    <property type="entry name" value="Acyl-CoA N-acyltransferases (Nat)"/>
    <property type="match status" value="1"/>
</dbReference>
<dbReference type="EMBL" id="QLYR01000003">
    <property type="protein sequence ID" value="RAQ29153.1"/>
    <property type="molecule type" value="Genomic_DNA"/>
</dbReference>
<sequence>MIFREAELYDLAQIVHLLADDPLGKQREQAGKNIPQFYIDAFHNIKNDKNSMIYVACDENDLKAVIGCFQITYTQYLSRCGSKRATIESVRVKKTTRNNGVGTQMLNFAIAEAKKNQATIIQLTTDKTRTDAKRFYERIGFKDTHNGMKLEL</sequence>
<feature type="domain" description="N-acetyltransferase" evidence="3">
    <location>
        <begin position="1"/>
        <end position="152"/>
    </location>
</feature>
<dbReference type="GO" id="GO:0016747">
    <property type="term" value="F:acyltransferase activity, transferring groups other than amino-acyl groups"/>
    <property type="evidence" value="ECO:0007669"/>
    <property type="project" value="InterPro"/>
</dbReference>
<dbReference type="PANTHER" id="PTHR43072">
    <property type="entry name" value="N-ACETYLTRANSFERASE"/>
    <property type="match status" value="1"/>
</dbReference>
<keyword evidence="5" id="KW-1185">Reference proteome</keyword>
<comment type="caution">
    <text evidence="4">The sequence shown here is derived from an EMBL/GenBank/DDBJ whole genome shotgun (WGS) entry which is preliminary data.</text>
</comment>
<dbReference type="Gene3D" id="3.40.630.30">
    <property type="match status" value="1"/>
</dbReference>
<protein>
    <submittedName>
        <fullName evidence="4">GNAT family N-acetyltransferase</fullName>
    </submittedName>
</protein>
<evidence type="ECO:0000313" key="5">
    <source>
        <dbReference type="Proteomes" id="UP000249377"/>
    </source>
</evidence>
<proteinExistence type="predicted"/>
<dbReference type="InterPro" id="IPR000182">
    <property type="entry name" value="GNAT_dom"/>
</dbReference>
<evidence type="ECO:0000256" key="2">
    <source>
        <dbReference type="ARBA" id="ARBA00023315"/>
    </source>
</evidence>
<dbReference type="Pfam" id="PF00583">
    <property type="entry name" value="Acetyltransf_1"/>
    <property type="match status" value="1"/>
</dbReference>
<name>A0A328UI76_9FIRM</name>